<accession>A0ABW5ZQ74</accession>
<organism evidence="1 2">
    <name type="scientific">Psychroserpens luteus</name>
    <dbReference type="NCBI Taxonomy" id="1434066"/>
    <lineage>
        <taxon>Bacteria</taxon>
        <taxon>Pseudomonadati</taxon>
        <taxon>Bacteroidota</taxon>
        <taxon>Flavobacteriia</taxon>
        <taxon>Flavobacteriales</taxon>
        <taxon>Flavobacteriaceae</taxon>
        <taxon>Psychroserpens</taxon>
    </lineage>
</organism>
<evidence type="ECO:0000313" key="1">
    <source>
        <dbReference type="EMBL" id="MFD2914575.1"/>
    </source>
</evidence>
<reference evidence="2" key="1">
    <citation type="journal article" date="2019" name="Int. J. Syst. Evol. Microbiol.">
        <title>The Global Catalogue of Microorganisms (GCM) 10K type strain sequencing project: providing services to taxonomists for standard genome sequencing and annotation.</title>
        <authorList>
            <consortium name="The Broad Institute Genomics Platform"/>
            <consortium name="The Broad Institute Genome Sequencing Center for Infectious Disease"/>
            <person name="Wu L."/>
            <person name="Ma J."/>
        </authorList>
    </citation>
    <scope>NUCLEOTIDE SEQUENCE [LARGE SCALE GENOMIC DNA]</scope>
    <source>
        <strain evidence="2">KCTC 32514</strain>
    </source>
</reference>
<dbReference type="RefSeq" id="WP_194507742.1">
    <property type="nucleotide sequence ID" value="NZ_JADILU010000003.1"/>
</dbReference>
<gene>
    <name evidence="1" type="ORF">ACFS29_02910</name>
</gene>
<comment type="caution">
    <text evidence="1">The sequence shown here is derived from an EMBL/GenBank/DDBJ whole genome shotgun (WGS) entry which is preliminary data.</text>
</comment>
<dbReference type="EMBL" id="JBHUOS010000001">
    <property type="protein sequence ID" value="MFD2914575.1"/>
    <property type="molecule type" value="Genomic_DNA"/>
</dbReference>
<proteinExistence type="predicted"/>
<evidence type="ECO:0000313" key="2">
    <source>
        <dbReference type="Proteomes" id="UP001597548"/>
    </source>
</evidence>
<sequence length="119" mass="13354">MELLIYTKTYNEADAIHNFMDMYNSLHMTHLASDLLKKGLSPDQIKDAVATAIKIAKTSGIETNKHFMPVYSGINEEIIQDCKLSHLGYGLVIMNADKSLPLVGSFQVDVLKEFLNELH</sequence>
<name>A0ABW5ZQ74_9FLAO</name>
<evidence type="ECO:0008006" key="3">
    <source>
        <dbReference type="Google" id="ProtNLM"/>
    </source>
</evidence>
<dbReference type="Proteomes" id="UP001597548">
    <property type="component" value="Unassembled WGS sequence"/>
</dbReference>
<protein>
    <recommendedName>
        <fullName evidence="3">DSBA-like thioredoxin domain-containing protein</fullName>
    </recommendedName>
</protein>
<keyword evidence="2" id="KW-1185">Reference proteome</keyword>